<organism evidence="4 5">
    <name type="scientific">Candidatus Pantoea gossypiicola</name>
    <dbReference type="NCBI Taxonomy" id="2608008"/>
    <lineage>
        <taxon>Bacteria</taxon>
        <taxon>Pseudomonadati</taxon>
        <taxon>Pseudomonadota</taxon>
        <taxon>Gammaproteobacteria</taxon>
        <taxon>Enterobacterales</taxon>
        <taxon>Erwiniaceae</taxon>
        <taxon>Pantoea</taxon>
    </lineage>
</organism>
<comment type="caution">
    <text evidence="4">The sequence shown here is derived from an EMBL/GenBank/DDBJ whole genome shotgun (WGS) entry which is preliminary data.</text>
</comment>
<dbReference type="Gene3D" id="2.60.40.1090">
    <property type="entry name" value="Fimbrial-type adhesion domain"/>
    <property type="match status" value="1"/>
</dbReference>
<accession>A0AB34CS23</accession>
<evidence type="ECO:0000256" key="1">
    <source>
        <dbReference type="SAM" id="SignalP"/>
    </source>
</evidence>
<evidence type="ECO:0008006" key="6">
    <source>
        <dbReference type="Google" id="ProtNLM"/>
    </source>
</evidence>
<keyword evidence="5" id="KW-1185">Reference proteome</keyword>
<dbReference type="EMBL" id="VWVM01000007">
    <property type="protein sequence ID" value="KAA6125040.1"/>
    <property type="molecule type" value="Genomic_DNA"/>
</dbReference>
<evidence type="ECO:0000259" key="2">
    <source>
        <dbReference type="Pfam" id="PF24222"/>
    </source>
</evidence>
<proteinExistence type="predicted"/>
<dbReference type="RefSeq" id="WP_150011249.1">
    <property type="nucleotide sequence ID" value="NZ_VWVM01000007.1"/>
</dbReference>
<feature type="domain" description="Fimbrial adhesin MrpH N-terminal" evidence="2">
    <location>
        <begin position="38"/>
        <end position="153"/>
    </location>
</feature>
<evidence type="ECO:0000313" key="5">
    <source>
        <dbReference type="Proteomes" id="UP000324255"/>
    </source>
</evidence>
<dbReference type="InterPro" id="IPR036937">
    <property type="entry name" value="Adhesion_dom_fimbrial_sf"/>
</dbReference>
<feature type="signal peptide" evidence="1">
    <location>
        <begin position="1"/>
        <end position="24"/>
    </location>
</feature>
<dbReference type="AlphaFoldDB" id="A0AB34CS23"/>
<feature type="domain" description="Fimbrial adhesin MrpH C-terminal" evidence="3">
    <location>
        <begin position="165"/>
        <end position="276"/>
    </location>
</feature>
<dbReference type="InterPro" id="IPR057010">
    <property type="entry name" value="MrpH_C"/>
</dbReference>
<sequence length="280" mass="30066">MKIKISLAMIFIFSVIGLSEYAHAGAYVRAISRHGNDVTQQIVAWTEEDNAPNPCKGEHVCYVGPDVKYSTHPPGLYGTCMVSDNCIQAQSYNTAKEVAEAYNKAHPIPFTAEFGIENENASCVGLYYLTEQPTTAEHNGMLWPGSVCGVIPPENQTCDLTIPTTIDFGTLNSWQVAGQKKTITGTITCKLSTTLLVTATSKNSQKPGVVSFSLDGGGSFVDSLTGKAEINGKDAFTGVEVPITGKNIADRFNFSVTLQKNGRIDAGDYSATEIIIASYE</sequence>
<dbReference type="GO" id="GO:0009289">
    <property type="term" value="C:pilus"/>
    <property type="evidence" value="ECO:0007669"/>
    <property type="project" value="InterPro"/>
</dbReference>
<dbReference type="Proteomes" id="UP000324255">
    <property type="component" value="Unassembled WGS sequence"/>
</dbReference>
<dbReference type="GO" id="GO:0007155">
    <property type="term" value="P:cell adhesion"/>
    <property type="evidence" value="ECO:0007669"/>
    <property type="project" value="InterPro"/>
</dbReference>
<evidence type="ECO:0000313" key="4">
    <source>
        <dbReference type="EMBL" id="KAA6125040.1"/>
    </source>
</evidence>
<dbReference type="Pfam" id="PF24222">
    <property type="entry name" value="MrpH_N"/>
    <property type="match status" value="1"/>
</dbReference>
<gene>
    <name evidence="4" type="ORF">F3I20_11405</name>
</gene>
<dbReference type="Pfam" id="PF24223">
    <property type="entry name" value="MrpH_C"/>
    <property type="match status" value="1"/>
</dbReference>
<feature type="chain" id="PRO_5044266250" description="Fimbrial protein" evidence="1">
    <location>
        <begin position="25"/>
        <end position="280"/>
    </location>
</feature>
<dbReference type="InterPro" id="IPR057009">
    <property type="entry name" value="MrpH_N"/>
</dbReference>
<evidence type="ECO:0000259" key="3">
    <source>
        <dbReference type="Pfam" id="PF24223"/>
    </source>
</evidence>
<protein>
    <recommendedName>
        <fullName evidence="6">Fimbrial protein</fullName>
    </recommendedName>
</protein>
<keyword evidence="1" id="KW-0732">Signal</keyword>
<name>A0AB34CS23_9GAMM</name>
<reference evidence="4 5" key="1">
    <citation type="submission" date="2019-09" db="EMBL/GenBank/DDBJ databases">
        <title>Genomic diversity of phyloplane-associated Pantoea species in Pakistan cotton crop.</title>
        <authorList>
            <person name="Tufail M.R."/>
            <person name="Cook D.R."/>
        </authorList>
    </citation>
    <scope>NUCLEOTIDE SEQUENCE [LARGE SCALE GENOMIC DNA]</scope>
    <source>
        <strain evidence="4 5">B_8</strain>
    </source>
</reference>